<dbReference type="InterPro" id="IPR001478">
    <property type="entry name" value="PDZ"/>
</dbReference>
<evidence type="ECO:0000259" key="10">
    <source>
        <dbReference type="PROSITE" id="PS50106"/>
    </source>
</evidence>
<feature type="binding site" evidence="9">
    <location>
        <position position="120"/>
    </location>
    <ligand>
        <name>substrate</name>
    </ligand>
</feature>
<dbReference type="Gene3D" id="2.40.10.120">
    <property type="match status" value="1"/>
</dbReference>
<dbReference type="GO" id="GO:0042597">
    <property type="term" value="C:periplasmic space"/>
    <property type="evidence" value="ECO:0007669"/>
    <property type="project" value="UniProtKB-SubCell"/>
</dbReference>
<evidence type="ECO:0000256" key="6">
    <source>
        <dbReference type="ARBA" id="ARBA00022801"/>
    </source>
</evidence>
<dbReference type="PANTHER" id="PTHR43343:SF3">
    <property type="entry name" value="PROTEASE DO-LIKE 8, CHLOROPLASTIC"/>
    <property type="match status" value="1"/>
</dbReference>
<dbReference type="AlphaFoldDB" id="A0A0P8A235"/>
<dbReference type="NCBIfam" id="TIGR02037">
    <property type="entry name" value="degP_htrA_DO"/>
    <property type="match status" value="1"/>
</dbReference>
<dbReference type="InterPro" id="IPR001940">
    <property type="entry name" value="Peptidase_S1C"/>
</dbReference>
<dbReference type="Proteomes" id="UP000182800">
    <property type="component" value="Unassembled WGS sequence"/>
</dbReference>
<sequence>MPSESARCDRAPIAILLAAFIGLVTCAAMPDHAVAQSRVVPQSDAQVKLSYAPLVREAAQAVVNVHGARVTERPRDHMEDFFERFFGNDGFGAMPRERIERSLGSGVIVDAAGLVVTNYHVVEGMTELRVALVDRREFDAEVVLRDPRSDLAMLQIASDESFPALELGDSETLEVGDIVLAIGNPFGVGQTVTQGIVSALARTQVGISDYQFFIQTDAAINPGNSGGALLDMTGQVVGINTAIYSRSGGSHGIGFAIPAAMVHAVVESARIGADRVRRPWLGASVQEVTPDIAESVGLARPSGVLVTHVLDDSPADRAGLRRGDIIRAVEGRRINDPDAFGYRFALAGVEGLARIDILRGERALDLDVPLMPPPEEPPRETLTIASRTPLGGATVVNLSPAVAEELQVQQGLEGVIITEVDPRSIAASYGFRPGDIILEVNNRQIRRTGELDEAMRAGGRSWAMRINRGGQIITTMLRG</sequence>
<dbReference type="EMBL" id="FMBM01000002">
    <property type="protein sequence ID" value="SCC82431.1"/>
    <property type="molecule type" value="Genomic_DNA"/>
</dbReference>
<evidence type="ECO:0000313" key="12">
    <source>
        <dbReference type="EMBL" id="SCC82431.1"/>
    </source>
</evidence>
<keyword evidence="2 11" id="KW-0645">Protease</keyword>
<gene>
    <name evidence="12" type="ORF">GA0071312_3423</name>
    <name evidence="11" type="ORF">HLUCCO17_06345</name>
</gene>
<reference evidence="11 13" key="1">
    <citation type="submission" date="2015-09" db="EMBL/GenBank/DDBJ databases">
        <title>Identification and resolution of microdiversity through metagenomic sequencing of parallel consortia.</title>
        <authorList>
            <person name="Nelson W.C."/>
            <person name="Romine M.F."/>
            <person name="Lindemann S.R."/>
        </authorList>
    </citation>
    <scope>NUCLEOTIDE SEQUENCE [LARGE SCALE GENOMIC DNA]</scope>
    <source>
        <strain evidence="11">HL-109</strain>
    </source>
</reference>
<dbReference type="SMART" id="SM00228">
    <property type="entry name" value="PDZ"/>
    <property type="match status" value="2"/>
</dbReference>
<dbReference type="InterPro" id="IPR041489">
    <property type="entry name" value="PDZ_6"/>
</dbReference>
<feature type="domain" description="PDZ" evidence="10">
    <location>
        <begin position="392"/>
        <end position="470"/>
    </location>
</feature>
<name>A0A0P8A235_9HYPH</name>
<dbReference type="SUPFAM" id="SSF50156">
    <property type="entry name" value="PDZ domain-like"/>
    <property type="match status" value="2"/>
</dbReference>
<dbReference type="InterPro" id="IPR051201">
    <property type="entry name" value="Chloro_Bact_Ser_Proteases"/>
</dbReference>
<evidence type="ECO:0000256" key="4">
    <source>
        <dbReference type="ARBA" id="ARBA00022737"/>
    </source>
</evidence>
<evidence type="ECO:0000256" key="8">
    <source>
        <dbReference type="PIRSR" id="PIRSR611782-1"/>
    </source>
</evidence>
<dbReference type="PRINTS" id="PR00834">
    <property type="entry name" value="PROTEASES2C"/>
</dbReference>
<dbReference type="Pfam" id="PF13365">
    <property type="entry name" value="Trypsin_2"/>
    <property type="match status" value="1"/>
</dbReference>
<dbReference type="InterPro" id="IPR036034">
    <property type="entry name" value="PDZ_sf"/>
</dbReference>
<evidence type="ECO:0000256" key="5">
    <source>
        <dbReference type="ARBA" id="ARBA00022764"/>
    </source>
</evidence>
<dbReference type="InterPro" id="IPR011782">
    <property type="entry name" value="Pept_S1C_Do"/>
</dbReference>
<dbReference type="Gene3D" id="2.30.42.10">
    <property type="match status" value="2"/>
</dbReference>
<dbReference type="PANTHER" id="PTHR43343">
    <property type="entry name" value="PEPTIDASE S12"/>
    <property type="match status" value="1"/>
</dbReference>
<keyword evidence="3" id="KW-0732">Signal</keyword>
<feature type="domain" description="PDZ" evidence="10">
    <location>
        <begin position="270"/>
        <end position="336"/>
    </location>
</feature>
<dbReference type="PROSITE" id="PS50106">
    <property type="entry name" value="PDZ"/>
    <property type="match status" value="2"/>
</dbReference>
<dbReference type="RefSeq" id="WP_074445922.1">
    <property type="nucleotide sequence ID" value="NZ_FMBM01000002.1"/>
</dbReference>
<evidence type="ECO:0000256" key="9">
    <source>
        <dbReference type="PIRSR" id="PIRSR611782-2"/>
    </source>
</evidence>
<keyword evidence="7" id="KW-0720">Serine protease</keyword>
<dbReference type="SUPFAM" id="SSF50494">
    <property type="entry name" value="Trypsin-like serine proteases"/>
    <property type="match status" value="1"/>
</dbReference>
<dbReference type="OrthoDB" id="7358927at2"/>
<accession>A0A0P8A235</accession>
<dbReference type="Proteomes" id="UP000050497">
    <property type="component" value="Unassembled WGS sequence"/>
</dbReference>
<organism evidence="11 13">
    <name type="scientific">Saliniramus fredricksonii</name>
    <dbReference type="NCBI Taxonomy" id="1653334"/>
    <lineage>
        <taxon>Bacteria</taxon>
        <taxon>Pseudomonadati</taxon>
        <taxon>Pseudomonadota</taxon>
        <taxon>Alphaproteobacteria</taxon>
        <taxon>Hyphomicrobiales</taxon>
        <taxon>Salinarimonadaceae</taxon>
        <taxon>Saliniramus</taxon>
    </lineage>
</organism>
<evidence type="ECO:0000256" key="1">
    <source>
        <dbReference type="ARBA" id="ARBA00004418"/>
    </source>
</evidence>
<feature type="active site" description="Charge relay system" evidence="8">
    <location>
        <position position="150"/>
    </location>
</feature>
<dbReference type="PATRIC" id="fig|1653334.4.peg.2345"/>
<dbReference type="EMBL" id="LJSX01000007">
    <property type="protein sequence ID" value="KPQ11524.1"/>
    <property type="molecule type" value="Genomic_DNA"/>
</dbReference>
<evidence type="ECO:0000256" key="3">
    <source>
        <dbReference type="ARBA" id="ARBA00022729"/>
    </source>
</evidence>
<evidence type="ECO:0000313" key="11">
    <source>
        <dbReference type="EMBL" id="KPQ11524.1"/>
    </source>
</evidence>
<evidence type="ECO:0000313" key="13">
    <source>
        <dbReference type="Proteomes" id="UP000050497"/>
    </source>
</evidence>
<evidence type="ECO:0000256" key="2">
    <source>
        <dbReference type="ARBA" id="ARBA00022670"/>
    </source>
</evidence>
<feature type="binding site" evidence="9">
    <location>
        <begin position="223"/>
        <end position="225"/>
    </location>
    <ligand>
        <name>substrate</name>
    </ligand>
</feature>
<evidence type="ECO:0000313" key="14">
    <source>
        <dbReference type="Proteomes" id="UP000182800"/>
    </source>
</evidence>
<reference evidence="12 14" key="2">
    <citation type="submission" date="2016-08" db="EMBL/GenBank/DDBJ databases">
        <authorList>
            <person name="Varghese N."/>
            <person name="Submissions Spin"/>
        </authorList>
    </citation>
    <scope>NUCLEOTIDE SEQUENCE [LARGE SCALE GENOMIC DNA]</scope>
    <source>
        <strain evidence="12 14">HL-109</strain>
    </source>
</reference>
<keyword evidence="5" id="KW-0574">Periplasm</keyword>
<proteinExistence type="predicted"/>
<feature type="active site" description="Charge relay system" evidence="8">
    <location>
        <position position="225"/>
    </location>
</feature>
<dbReference type="STRING" id="1653334.GA0071312_3423"/>
<keyword evidence="6" id="KW-0378">Hydrolase</keyword>
<protein>
    <submittedName>
        <fullName evidence="12">Do/DeqQ family serine protease</fullName>
    </submittedName>
    <submittedName>
        <fullName evidence="11">Periplasmic serine protease, Do/DeqQ family</fullName>
    </submittedName>
</protein>
<feature type="active site" description="Charge relay system" evidence="8">
    <location>
        <position position="120"/>
    </location>
</feature>
<feature type="binding site" evidence="9">
    <location>
        <position position="150"/>
    </location>
    <ligand>
        <name>substrate</name>
    </ligand>
</feature>
<keyword evidence="14" id="KW-1185">Reference proteome</keyword>
<dbReference type="InterPro" id="IPR009003">
    <property type="entry name" value="Peptidase_S1_PA"/>
</dbReference>
<comment type="caution">
    <text evidence="11">The sequence shown here is derived from an EMBL/GenBank/DDBJ whole genome shotgun (WGS) entry which is preliminary data.</text>
</comment>
<dbReference type="Pfam" id="PF17820">
    <property type="entry name" value="PDZ_6"/>
    <property type="match status" value="2"/>
</dbReference>
<evidence type="ECO:0000256" key="7">
    <source>
        <dbReference type="ARBA" id="ARBA00022825"/>
    </source>
</evidence>
<keyword evidence="4" id="KW-0677">Repeat</keyword>
<comment type="subcellular location">
    <subcellularLocation>
        <location evidence="1">Periplasm</location>
    </subcellularLocation>
</comment>
<dbReference type="GO" id="GO:0006508">
    <property type="term" value="P:proteolysis"/>
    <property type="evidence" value="ECO:0007669"/>
    <property type="project" value="UniProtKB-KW"/>
</dbReference>
<dbReference type="GO" id="GO:0004252">
    <property type="term" value="F:serine-type endopeptidase activity"/>
    <property type="evidence" value="ECO:0007669"/>
    <property type="project" value="InterPro"/>
</dbReference>